<reference evidence="3" key="1">
    <citation type="journal article" date="2020" name="Int. J. Syst. Evol. Microbiol.">
        <title>Aquipluma nitroreducens gen. nov. sp. nov., a novel facultatively anaerobic bacterium isolated from a freshwater lake.</title>
        <authorList>
            <person name="Watanabe M."/>
            <person name="Kojima H."/>
            <person name="Fukui M."/>
        </authorList>
    </citation>
    <scope>NUCLEOTIDE SEQUENCE</scope>
    <source>
        <strain evidence="3">MeG22</strain>
    </source>
</reference>
<feature type="domain" description="Signal transduction histidine kinase internal region" evidence="2">
    <location>
        <begin position="167"/>
        <end position="244"/>
    </location>
</feature>
<dbReference type="Proteomes" id="UP001193389">
    <property type="component" value="Chromosome"/>
</dbReference>
<name>A0A5K7SE15_9BACT</name>
<dbReference type="EMBL" id="AP018694">
    <property type="protein sequence ID" value="BBE19504.1"/>
    <property type="molecule type" value="Genomic_DNA"/>
</dbReference>
<feature type="transmembrane region" description="Helical" evidence="1">
    <location>
        <begin position="39"/>
        <end position="62"/>
    </location>
</feature>
<dbReference type="RefSeq" id="WP_318347742.1">
    <property type="nucleotide sequence ID" value="NZ_AP018694.1"/>
</dbReference>
<keyword evidence="3" id="KW-0418">Kinase</keyword>
<dbReference type="GO" id="GO:0000155">
    <property type="term" value="F:phosphorelay sensor kinase activity"/>
    <property type="evidence" value="ECO:0007669"/>
    <property type="project" value="InterPro"/>
</dbReference>
<keyword evidence="1" id="KW-1133">Transmembrane helix</keyword>
<dbReference type="PANTHER" id="PTHR34220:SF7">
    <property type="entry name" value="SENSOR HISTIDINE KINASE YPDA"/>
    <property type="match status" value="1"/>
</dbReference>
<dbReference type="PANTHER" id="PTHR34220">
    <property type="entry name" value="SENSOR HISTIDINE KINASE YPDA"/>
    <property type="match status" value="1"/>
</dbReference>
<dbReference type="InterPro" id="IPR010559">
    <property type="entry name" value="Sig_transdc_His_kin_internal"/>
</dbReference>
<organism evidence="3 4">
    <name type="scientific">Aquipluma nitroreducens</name>
    <dbReference type="NCBI Taxonomy" id="2010828"/>
    <lineage>
        <taxon>Bacteria</taxon>
        <taxon>Pseudomonadati</taxon>
        <taxon>Bacteroidota</taxon>
        <taxon>Bacteroidia</taxon>
        <taxon>Marinilabiliales</taxon>
        <taxon>Prolixibacteraceae</taxon>
        <taxon>Aquipluma</taxon>
    </lineage>
</organism>
<accession>A0A5K7SE15</accession>
<evidence type="ECO:0000256" key="1">
    <source>
        <dbReference type="SAM" id="Phobius"/>
    </source>
</evidence>
<proteinExistence type="predicted"/>
<feature type="transmembrane region" description="Helical" evidence="1">
    <location>
        <begin position="128"/>
        <end position="146"/>
    </location>
</feature>
<dbReference type="GO" id="GO:0016020">
    <property type="term" value="C:membrane"/>
    <property type="evidence" value="ECO:0007669"/>
    <property type="project" value="InterPro"/>
</dbReference>
<sequence>MTNKQNSINKLFWQIPAWILLLIVIGNTIMLIILKGNEFTFEMFLLASLNSVLVGGAFMIGLKVMITALDRRLPWLYNPLKRLIAQFLITIGYSFCIIVITIFATGYFSHQKITSNFFFDQASFMAKVAFLFVFVGSLLSNTVLFFKNWKESAVQQEKLKREQLALQYETLKSQVSPHFLFNNLNSLTSLISSNPEKAIDFVKKLSEVYRYVLDQKNHELVALETELKFVESYIYLHQIRFGTNLKVQMDVNPQNFKVIPLSIQLLVENAIRHNEISDKKPLTIRIYCNGEHLVVENQLQKKSGSEGTGTGLQNIGAQYSFFSDQKVSINFNSETFRVSIPLLTD</sequence>
<feature type="transmembrane region" description="Helical" evidence="1">
    <location>
        <begin position="83"/>
        <end position="108"/>
    </location>
</feature>
<dbReference type="Pfam" id="PF06580">
    <property type="entry name" value="His_kinase"/>
    <property type="match status" value="1"/>
</dbReference>
<dbReference type="KEGG" id="anf:AQPE_3689"/>
<keyword evidence="1" id="KW-0472">Membrane</keyword>
<gene>
    <name evidence="3" type="ORF">AQPE_3689</name>
</gene>
<evidence type="ECO:0000313" key="3">
    <source>
        <dbReference type="EMBL" id="BBE19504.1"/>
    </source>
</evidence>
<feature type="transmembrane region" description="Helical" evidence="1">
    <location>
        <begin position="12"/>
        <end position="33"/>
    </location>
</feature>
<keyword evidence="3" id="KW-0808">Transferase</keyword>
<evidence type="ECO:0000313" key="4">
    <source>
        <dbReference type="Proteomes" id="UP001193389"/>
    </source>
</evidence>
<dbReference type="InterPro" id="IPR050640">
    <property type="entry name" value="Bact_2-comp_sensor_kinase"/>
</dbReference>
<dbReference type="AlphaFoldDB" id="A0A5K7SE15"/>
<protein>
    <submittedName>
        <fullName evidence="3">Two-component system sensor protein histidine kinase</fullName>
    </submittedName>
</protein>
<keyword evidence="4" id="KW-1185">Reference proteome</keyword>
<evidence type="ECO:0000259" key="2">
    <source>
        <dbReference type="Pfam" id="PF06580"/>
    </source>
</evidence>
<keyword evidence="1" id="KW-0812">Transmembrane</keyword>